<dbReference type="OrthoDB" id="195843at2759"/>
<feature type="compositionally biased region" description="Basic and acidic residues" evidence="1">
    <location>
        <begin position="721"/>
        <end position="740"/>
    </location>
</feature>
<evidence type="ECO:0000313" key="2">
    <source>
        <dbReference type="EMBL" id="ETO81293.1"/>
    </source>
</evidence>
<evidence type="ECO:0000313" key="3">
    <source>
        <dbReference type="Proteomes" id="UP000028582"/>
    </source>
</evidence>
<organism evidence="2 3">
    <name type="scientific">Phytophthora nicotianae P1976</name>
    <dbReference type="NCBI Taxonomy" id="1317066"/>
    <lineage>
        <taxon>Eukaryota</taxon>
        <taxon>Sar</taxon>
        <taxon>Stramenopiles</taxon>
        <taxon>Oomycota</taxon>
        <taxon>Peronosporomycetes</taxon>
        <taxon>Peronosporales</taxon>
        <taxon>Peronosporaceae</taxon>
        <taxon>Phytophthora</taxon>
    </lineage>
</organism>
<name>A0A081AQY2_PHYNI</name>
<dbReference type="GO" id="GO:0019902">
    <property type="term" value="F:phosphatase binding"/>
    <property type="evidence" value="ECO:0007669"/>
    <property type="project" value="TreeGrafter"/>
</dbReference>
<gene>
    <name evidence="2" type="ORF">F444_04323</name>
</gene>
<accession>A0A081AQY2</accession>
<dbReference type="PANTHER" id="PTHR22028">
    <property type="entry name" value="SFI1 SPINDLE BODY DOMAIN-CONTAINING PROTEIN-RELATED"/>
    <property type="match status" value="1"/>
</dbReference>
<reference evidence="2 3" key="1">
    <citation type="submission" date="2013-11" db="EMBL/GenBank/DDBJ databases">
        <title>The Genome Sequence of Phytophthora parasitica P1976.</title>
        <authorList>
            <consortium name="The Broad Institute Genomics Platform"/>
            <person name="Russ C."/>
            <person name="Tyler B."/>
            <person name="Panabieres F."/>
            <person name="Shan W."/>
            <person name="Tripathy S."/>
            <person name="Grunwald N."/>
            <person name="Machado M."/>
            <person name="Johnson C.S."/>
            <person name="Walker B."/>
            <person name="Young S."/>
            <person name="Zeng Q."/>
            <person name="Gargeya S."/>
            <person name="Fitzgerald M."/>
            <person name="Haas B."/>
            <person name="Abouelleil A."/>
            <person name="Allen A.W."/>
            <person name="Alvarado L."/>
            <person name="Arachchi H.M."/>
            <person name="Berlin A.M."/>
            <person name="Chapman S.B."/>
            <person name="Gainer-Dewar J."/>
            <person name="Goldberg J."/>
            <person name="Griggs A."/>
            <person name="Gujja S."/>
            <person name="Hansen M."/>
            <person name="Howarth C."/>
            <person name="Imamovic A."/>
            <person name="Ireland A."/>
            <person name="Larimer J."/>
            <person name="McCowan C."/>
            <person name="Murphy C."/>
            <person name="Pearson M."/>
            <person name="Poon T.W."/>
            <person name="Priest M."/>
            <person name="Roberts A."/>
            <person name="Saif S."/>
            <person name="Shea T."/>
            <person name="Sisk P."/>
            <person name="Sykes S."/>
            <person name="Wortman J."/>
            <person name="Nusbaum C."/>
            <person name="Birren B."/>
        </authorList>
    </citation>
    <scope>NUCLEOTIDE SEQUENCE [LARGE SCALE GENOMIC DNA]</scope>
    <source>
        <strain evidence="2 3">P1976</strain>
    </source>
</reference>
<evidence type="ECO:0008006" key="4">
    <source>
        <dbReference type="Google" id="ProtNLM"/>
    </source>
</evidence>
<feature type="region of interest" description="Disordered" evidence="1">
    <location>
        <begin position="709"/>
        <end position="749"/>
    </location>
</feature>
<dbReference type="PANTHER" id="PTHR22028:SF4">
    <property type="entry name" value="PROTEIN SFI1 HOMOLOG"/>
    <property type="match status" value="1"/>
</dbReference>
<protein>
    <recommendedName>
        <fullName evidence="4">Sfi1 spindle body domain-containing protein</fullName>
    </recommendedName>
</protein>
<comment type="caution">
    <text evidence="2">The sequence shown here is derived from an EMBL/GenBank/DDBJ whole genome shotgun (WGS) entry which is preliminary data.</text>
</comment>
<dbReference type="Proteomes" id="UP000028582">
    <property type="component" value="Unassembled WGS sequence"/>
</dbReference>
<feature type="region of interest" description="Disordered" evidence="1">
    <location>
        <begin position="852"/>
        <end position="872"/>
    </location>
</feature>
<sequence>MATAALDDGDDALATPPSTQLELATQHDRYRLLLGAFHAWQRRAQAQCARRKQVAAACRVGSIFCQRVFWTRWRAFVVERRQLRREETKYMQAEDERLSRREGDADNGEFIDLNKEEKLSIASSDADSDQDESNTAILLRKRQYLKRLKLVIKNRTEKSAVCTNGVKQVRSLHAIRRWHGFVRVKKEHDVLQQQAYFFLYYWLLKRSLNQLGRYALVKKRDRALTVKIAKASRQRLLVKAMQQWRLRLVLHQTFTLWRSYVGRRRHQALLYRPIADALKRKTRRRLLQLTFGIWEKRHTRNRAQQALVHILDCHLYRKLCERVWKTWKNKVHQLVQVESFQRRYQERTLRRIWNAWSARTREKELRERQRRRAVRHCYLSLLRKGFYGFRAWHTERQRALNRVDTMHDAADFRMMALAFSRWDHFTSDRKLQAHKSERARHHYESRLLKHVWLNGFQRFYSRTLEKKKKIQVAQEHSYTQAVKRSFFVWKNLWQAERYRDHVLDEMMQQCVAEKERVTKSKILENWSEFSRAKAARRVVNAQVRGQAQRRTLQKYLSQWITYVSVLRWQQITQARAEQHYKSVIWRKCLERWRQNVALRQCYRNKTRKALVHWKLTLQRKVFDGWKQYLQFKRMKQHRIHEALEFRHEQFVREGLRHWMTAALYLQEQREQQVERTQASNTTHAWRRVAAIARHWRYLAIRRRAEKAKGQILGTSRSAPRRVQEDLHWQPKHQQKERTQYEKPSAPQWNENTFRQANVASDNTGRSNWTNDRSPLSEFVMLPRNRPQPRRPIEILLSTETENLPRVIENANTNEVVRCGLEFPVELFALLNSPSRSTPASSHQVTMIEHTTRECSSHPTPVMPSLESDGDPVLSNTTARQLDILERRLLALSQRKREWKASQQQLDAIREEAESNPRLMPNVRVMEEQHAIHTKRWLHTKERIRSLASEIQHLRRILQR</sequence>
<proteinExistence type="predicted"/>
<dbReference type="InterPro" id="IPR052270">
    <property type="entry name" value="CACF_protein"/>
</dbReference>
<dbReference type="EMBL" id="ANJA01000867">
    <property type="protein sequence ID" value="ETO81293.1"/>
    <property type="molecule type" value="Genomic_DNA"/>
</dbReference>
<dbReference type="AlphaFoldDB" id="A0A081AQY2"/>
<evidence type="ECO:0000256" key="1">
    <source>
        <dbReference type="SAM" id="MobiDB-lite"/>
    </source>
</evidence>